<feature type="region of interest" description="Disordered" evidence="5">
    <location>
        <begin position="415"/>
        <end position="442"/>
    </location>
</feature>
<dbReference type="GO" id="GO:0005886">
    <property type="term" value="C:plasma membrane"/>
    <property type="evidence" value="ECO:0007669"/>
    <property type="project" value="TreeGrafter"/>
</dbReference>
<feature type="transmembrane region" description="Helical" evidence="6">
    <location>
        <begin position="153"/>
        <end position="171"/>
    </location>
</feature>
<accession>A0AB34PYC6</accession>
<evidence type="ECO:0000313" key="7">
    <source>
        <dbReference type="EMBL" id="KGR14885.1"/>
    </source>
</evidence>
<feature type="region of interest" description="Disordered" evidence="5">
    <location>
        <begin position="502"/>
        <end position="571"/>
    </location>
</feature>
<evidence type="ECO:0000256" key="3">
    <source>
        <dbReference type="ARBA" id="ARBA00022989"/>
    </source>
</evidence>
<evidence type="ECO:0000256" key="5">
    <source>
        <dbReference type="SAM" id="MobiDB-lite"/>
    </source>
</evidence>
<dbReference type="GO" id="GO:0071467">
    <property type="term" value="P:cellular response to pH"/>
    <property type="evidence" value="ECO:0007669"/>
    <property type="project" value="TreeGrafter"/>
</dbReference>
<reference evidence="7 8" key="1">
    <citation type="submission" date="2013-12" db="EMBL/GenBank/DDBJ databases">
        <title>The Genome Sequence of Candida albicans P78048.</title>
        <authorList>
            <consortium name="The Broad Institute Genome Sequencing Platform"/>
            <consortium name="The Broad Institute Genome Sequencing Center for Infectious Disease"/>
            <person name="Cuomo C."/>
            <person name="Bennett R."/>
            <person name="Hirakawa M."/>
            <person name="Noverr M."/>
            <person name="Mitchell A."/>
            <person name="Young S.K."/>
            <person name="Zeng Q."/>
            <person name="Gargeya S."/>
            <person name="Fitzgerald M."/>
            <person name="Abouelleil A."/>
            <person name="Alvarado L."/>
            <person name="Berlin A.M."/>
            <person name="Chapman S.B."/>
            <person name="Dewar J."/>
            <person name="Goldberg J."/>
            <person name="Griggs A."/>
            <person name="Gujja S."/>
            <person name="Hansen M."/>
            <person name="Howarth C."/>
            <person name="Imamovic A."/>
            <person name="Larimer J."/>
            <person name="McCowan C."/>
            <person name="Murphy C."/>
            <person name="Pearson M."/>
            <person name="Priest M."/>
            <person name="Roberts A."/>
            <person name="Saif S."/>
            <person name="Shea T."/>
            <person name="Sykes S."/>
            <person name="Wortman J."/>
            <person name="Nusbaum C."/>
            <person name="Birren B."/>
        </authorList>
    </citation>
    <scope>NUCLEOTIDE SEQUENCE [LARGE SCALE GENOMIC DNA]</scope>
    <source>
        <strain evidence="7 8">P78048</strain>
    </source>
</reference>
<feature type="transmembrane region" description="Helical" evidence="6">
    <location>
        <begin position="262"/>
        <end position="287"/>
    </location>
</feature>
<protein>
    <recommendedName>
        <fullName evidence="9">PH-response regulator protein palH/RIM21</fullName>
    </recommendedName>
</protein>
<organism evidence="7 8">
    <name type="scientific">Candida albicans P78048</name>
    <dbReference type="NCBI Taxonomy" id="1094989"/>
    <lineage>
        <taxon>Eukaryota</taxon>
        <taxon>Fungi</taxon>
        <taxon>Dikarya</taxon>
        <taxon>Ascomycota</taxon>
        <taxon>Saccharomycotina</taxon>
        <taxon>Pichiomycetes</taxon>
        <taxon>Debaryomycetaceae</taxon>
        <taxon>Candida/Lodderomyces clade</taxon>
        <taxon>Candida</taxon>
    </lineage>
</organism>
<gene>
    <name evidence="7" type="ORF">MG3_01756</name>
</gene>
<keyword evidence="3 6" id="KW-1133">Transmembrane helix</keyword>
<feature type="transmembrane region" description="Helical" evidence="6">
    <location>
        <begin position="105"/>
        <end position="122"/>
    </location>
</feature>
<proteinExistence type="predicted"/>
<evidence type="ECO:0000256" key="6">
    <source>
        <dbReference type="SAM" id="Phobius"/>
    </source>
</evidence>
<evidence type="ECO:0008006" key="9">
    <source>
        <dbReference type="Google" id="ProtNLM"/>
    </source>
</evidence>
<evidence type="ECO:0000256" key="2">
    <source>
        <dbReference type="ARBA" id="ARBA00022692"/>
    </source>
</evidence>
<dbReference type="EMBL" id="AJIX01000012">
    <property type="protein sequence ID" value="KGR14885.1"/>
    <property type="molecule type" value="Genomic_DNA"/>
</dbReference>
<dbReference type="PANTHER" id="PTHR35779">
    <property type="entry name" value="PH-RESPONSE REGULATOR PROTEIN PALH/RIM21"/>
    <property type="match status" value="1"/>
</dbReference>
<feature type="transmembrane region" description="Helical" evidence="6">
    <location>
        <begin position="73"/>
        <end position="96"/>
    </location>
</feature>
<dbReference type="Pfam" id="PF08733">
    <property type="entry name" value="PalH"/>
    <property type="match status" value="1"/>
</dbReference>
<dbReference type="Proteomes" id="UP000030161">
    <property type="component" value="Unassembled WGS sequence"/>
</dbReference>
<name>A0AB34PYC6_CANAX</name>
<evidence type="ECO:0000256" key="1">
    <source>
        <dbReference type="ARBA" id="ARBA00004141"/>
    </source>
</evidence>
<dbReference type="AlphaFoldDB" id="A0AB34PYC6"/>
<feature type="region of interest" description="Disordered" evidence="5">
    <location>
        <begin position="353"/>
        <end position="378"/>
    </location>
</feature>
<evidence type="ECO:0000313" key="8">
    <source>
        <dbReference type="Proteomes" id="UP000030161"/>
    </source>
</evidence>
<dbReference type="InterPro" id="IPR014844">
    <property type="entry name" value="PalH"/>
</dbReference>
<comment type="caution">
    <text evidence="7">The sequence shown here is derived from an EMBL/GenBank/DDBJ whole genome shotgun (WGS) entry which is preliminary data.</text>
</comment>
<comment type="subcellular location">
    <subcellularLocation>
        <location evidence="1">Membrane</location>
        <topology evidence="1">Multi-pass membrane protein</topology>
    </subcellularLocation>
</comment>
<dbReference type="PANTHER" id="PTHR35779:SF2">
    <property type="entry name" value="PROTEIN DFG16"/>
    <property type="match status" value="1"/>
</dbReference>
<feature type="transmembrane region" description="Helical" evidence="6">
    <location>
        <begin position="183"/>
        <end position="204"/>
    </location>
</feature>
<sequence>MGCSIYHLNTGVISLLDYFNKTWVNQSTAILPAYYITNCSVEDMLSYNNITSDPKYLAFDYSPYNKRDNGDTYVALLFVLSGSCVSMWMLSLLLYLSPKYKRKPLLTQLATVFYAIITTFFLNKLTRASEKQYYEDVLDIVELHTILYNNVEYRVLIIIFQVLLLLSWFQIIQKLAKQKYKRIIAIVTGVLMAAFSGCFIYYQVEYNTEGRIHMENISGLYLRWKVVRSVMKLILVLWFAGNLLYYTTVVKNPRKICYCKKLLPLAIFNWFLLILHIILGILHISLFEDNWLVRTWMVLIPYLIEAILITTVWEWIFNIWVIEKRIELMGVLGRRISIDDVLSIQSLRGNNTRKGEKTFTKNGSSSDSGGFHGRSGTRKPMAKFQNWIMNRPKRVTTESEILSNNDINELKEFSTFSNSSSNNDPSQRNSNSQLQNQTQQVNTMQRNNDQILQQHNNLHLQNLDTDSAASSSQSQALALHTEDDDVEYDDEYVDDYEIWDDDEDEEEEEEISHHQRVSSTHLVGSTVEENDMHLGSSNNRHGSGDHMDLPPAFQPHPGFEAGDYWNDRKEG</sequence>
<keyword evidence="4 6" id="KW-0472">Membrane</keyword>
<keyword evidence="2 6" id="KW-0812">Transmembrane</keyword>
<feature type="transmembrane region" description="Helical" evidence="6">
    <location>
        <begin position="230"/>
        <end position="250"/>
    </location>
</feature>
<feature type="transmembrane region" description="Helical" evidence="6">
    <location>
        <begin position="299"/>
        <end position="322"/>
    </location>
</feature>
<evidence type="ECO:0000256" key="4">
    <source>
        <dbReference type="ARBA" id="ARBA00023136"/>
    </source>
</evidence>